<dbReference type="PANTHER" id="PTHR21666">
    <property type="entry name" value="PEPTIDASE-RELATED"/>
    <property type="match status" value="1"/>
</dbReference>
<evidence type="ECO:0000313" key="6">
    <source>
        <dbReference type="Proteomes" id="UP000262142"/>
    </source>
</evidence>
<dbReference type="InterPro" id="IPR011055">
    <property type="entry name" value="Dup_hybrid_motif"/>
</dbReference>
<dbReference type="PANTHER" id="PTHR21666:SF289">
    <property type="entry name" value="L-ALA--D-GLU ENDOPEPTIDASE"/>
    <property type="match status" value="1"/>
</dbReference>
<dbReference type="GO" id="GO:0004222">
    <property type="term" value="F:metalloendopeptidase activity"/>
    <property type="evidence" value="ECO:0007669"/>
    <property type="project" value="TreeGrafter"/>
</dbReference>
<evidence type="ECO:0000256" key="2">
    <source>
        <dbReference type="SAM" id="Coils"/>
    </source>
</evidence>
<dbReference type="Pfam" id="PF01551">
    <property type="entry name" value="Peptidase_M23"/>
    <property type="match status" value="1"/>
</dbReference>
<keyword evidence="6" id="KW-1185">Reference proteome</keyword>
<keyword evidence="1" id="KW-0732">Signal</keyword>
<organism evidence="5 6">
    <name type="scientific">Candidatus Ornithobacterium hominis</name>
    <dbReference type="NCBI Taxonomy" id="2497989"/>
    <lineage>
        <taxon>Bacteria</taxon>
        <taxon>Pseudomonadati</taxon>
        <taxon>Bacteroidota</taxon>
        <taxon>Flavobacteriia</taxon>
        <taxon>Flavobacteriales</taxon>
        <taxon>Weeksellaceae</taxon>
        <taxon>Ornithobacterium</taxon>
    </lineage>
</organism>
<keyword evidence="2" id="KW-0175">Coiled coil</keyword>
<sequence>MEKRNQKRLDKKMLSHYQLQLLDDEDKRSVFLIKLTPLNSLLFFTFFMILITTLIFLGLKYSPLKEYFTSPTVENQAAYKNQLLKLNERILELENNLEANELYIKSIQAVVSGNIKAEKVDSLVVNKFHLNPDSELFKPSEEDSLFRIQIEKEEMEAMKASKNTVPDAKYFTPVKGFVTGKFDLTEKHLAVDISAGEGDVIKSIADGDVLFSNWTPDAGYTLIIRHANDIISMYKHCAKVYKKQGDMVKKGEAIAQVGNTGELTTGPHLHFELWVQGKAVDPEEYIDF</sequence>
<dbReference type="CDD" id="cd12797">
    <property type="entry name" value="M23_peptidase"/>
    <property type="match status" value="1"/>
</dbReference>
<proteinExistence type="predicted"/>
<dbReference type="Gene3D" id="2.70.70.10">
    <property type="entry name" value="Glucose Permease (Domain IIA)"/>
    <property type="match status" value="1"/>
</dbReference>
<keyword evidence="3" id="KW-1133">Transmembrane helix</keyword>
<evidence type="ECO:0000256" key="3">
    <source>
        <dbReference type="SAM" id="Phobius"/>
    </source>
</evidence>
<feature type="domain" description="M23ase beta-sheet core" evidence="4">
    <location>
        <begin position="187"/>
        <end position="282"/>
    </location>
</feature>
<dbReference type="InterPro" id="IPR050570">
    <property type="entry name" value="Cell_wall_metabolism_enzyme"/>
</dbReference>
<accession>A0A383TUU6</accession>
<feature type="transmembrane region" description="Helical" evidence="3">
    <location>
        <begin position="38"/>
        <end position="59"/>
    </location>
</feature>
<feature type="coiled-coil region" evidence="2">
    <location>
        <begin position="76"/>
        <end position="103"/>
    </location>
</feature>
<name>A0A383TUU6_9FLAO</name>
<reference evidence="5 6" key="1">
    <citation type="submission" date="2018-09" db="EMBL/GenBank/DDBJ databases">
        <authorList>
            <consortium name="Pathogen Informatics"/>
        </authorList>
    </citation>
    <scope>NUCLEOTIDE SEQUENCE [LARGE SCALE GENOMIC DNA]</scope>
    <source>
        <strain evidence="5 6">OH-22767</strain>
    </source>
</reference>
<keyword evidence="3" id="KW-0472">Membrane</keyword>
<dbReference type="RefSeq" id="WP_119057056.1">
    <property type="nucleotide sequence ID" value="NZ_UNSC01000001.1"/>
</dbReference>
<protein>
    <submittedName>
        <fullName evidence="5">Septal ring factor</fullName>
    </submittedName>
</protein>
<dbReference type="Proteomes" id="UP000262142">
    <property type="component" value="Unassembled WGS sequence"/>
</dbReference>
<dbReference type="InterPro" id="IPR016047">
    <property type="entry name" value="M23ase_b-sheet_dom"/>
</dbReference>
<evidence type="ECO:0000259" key="4">
    <source>
        <dbReference type="Pfam" id="PF01551"/>
    </source>
</evidence>
<gene>
    <name evidence="5" type="primary">envC</name>
    <name evidence="5" type="ORF">SAMEA104719789_00091</name>
</gene>
<dbReference type="SUPFAM" id="SSF51261">
    <property type="entry name" value="Duplicated hybrid motif"/>
    <property type="match status" value="1"/>
</dbReference>
<dbReference type="AlphaFoldDB" id="A0A383TUU6"/>
<evidence type="ECO:0000256" key="1">
    <source>
        <dbReference type="ARBA" id="ARBA00022729"/>
    </source>
</evidence>
<evidence type="ECO:0000313" key="5">
    <source>
        <dbReference type="EMBL" id="SZD71000.1"/>
    </source>
</evidence>
<keyword evidence="3" id="KW-0812">Transmembrane</keyword>
<dbReference type="EMBL" id="UNSC01000001">
    <property type="protein sequence ID" value="SZD71000.1"/>
    <property type="molecule type" value="Genomic_DNA"/>
</dbReference>